<accession>A0A9N9CWU8</accession>
<evidence type="ECO:0000313" key="2">
    <source>
        <dbReference type="EMBL" id="CAG8614961.1"/>
    </source>
</evidence>
<organism evidence="2 3">
    <name type="scientific">Acaulospora morrowiae</name>
    <dbReference type="NCBI Taxonomy" id="94023"/>
    <lineage>
        <taxon>Eukaryota</taxon>
        <taxon>Fungi</taxon>
        <taxon>Fungi incertae sedis</taxon>
        <taxon>Mucoromycota</taxon>
        <taxon>Glomeromycotina</taxon>
        <taxon>Glomeromycetes</taxon>
        <taxon>Diversisporales</taxon>
        <taxon>Acaulosporaceae</taxon>
        <taxon>Acaulospora</taxon>
    </lineage>
</organism>
<sequence>MKAEFFKNLSQDLIKLLETNDEYNIIIEAGAAPATKSFKVHSVILCHRCPILYDEIKKVDHNENNIRVITKTQISATIFEVIINGAINLENIEQSTIFDILITANKYGLTELLQYLESFILKTKSHVNQPS</sequence>
<evidence type="ECO:0000259" key="1">
    <source>
        <dbReference type="Pfam" id="PF00651"/>
    </source>
</evidence>
<dbReference type="Gene3D" id="3.30.710.10">
    <property type="entry name" value="Potassium Channel Kv1.1, Chain A"/>
    <property type="match status" value="1"/>
</dbReference>
<gene>
    <name evidence="2" type="ORF">AMORRO_LOCUS8394</name>
</gene>
<feature type="domain" description="BTB" evidence="1">
    <location>
        <begin position="18"/>
        <end position="123"/>
    </location>
</feature>
<dbReference type="Pfam" id="PF00651">
    <property type="entry name" value="BTB"/>
    <property type="match status" value="1"/>
</dbReference>
<dbReference type="EMBL" id="CAJVPV010007128">
    <property type="protein sequence ID" value="CAG8614961.1"/>
    <property type="molecule type" value="Genomic_DNA"/>
</dbReference>
<evidence type="ECO:0000313" key="3">
    <source>
        <dbReference type="Proteomes" id="UP000789342"/>
    </source>
</evidence>
<dbReference type="Proteomes" id="UP000789342">
    <property type="component" value="Unassembled WGS sequence"/>
</dbReference>
<comment type="caution">
    <text evidence="2">The sequence shown here is derived from an EMBL/GenBank/DDBJ whole genome shotgun (WGS) entry which is preliminary data.</text>
</comment>
<name>A0A9N9CWU8_9GLOM</name>
<dbReference type="InterPro" id="IPR011333">
    <property type="entry name" value="SKP1/BTB/POZ_sf"/>
</dbReference>
<protein>
    <submittedName>
        <fullName evidence="2">18325_t:CDS:1</fullName>
    </submittedName>
</protein>
<reference evidence="2" key="1">
    <citation type="submission" date="2021-06" db="EMBL/GenBank/DDBJ databases">
        <authorList>
            <person name="Kallberg Y."/>
            <person name="Tangrot J."/>
            <person name="Rosling A."/>
        </authorList>
    </citation>
    <scope>NUCLEOTIDE SEQUENCE</scope>
    <source>
        <strain evidence="2">CL551</strain>
    </source>
</reference>
<dbReference type="SUPFAM" id="SSF54695">
    <property type="entry name" value="POZ domain"/>
    <property type="match status" value="1"/>
</dbReference>
<dbReference type="OrthoDB" id="2390243at2759"/>
<keyword evidence="3" id="KW-1185">Reference proteome</keyword>
<dbReference type="AlphaFoldDB" id="A0A9N9CWU8"/>
<dbReference type="InterPro" id="IPR000210">
    <property type="entry name" value="BTB/POZ_dom"/>
</dbReference>
<proteinExistence type="predicted"/>